<evidence type="ECO:0000313" key="2">
    <source>
        <dbReference type="EMBL" id="EKG17281.1"/>
    </source>
</evidence>
<proteinExistence type="predicted"/>
<sequence>MRKSLRSLFRSSYDLSGWKSTLETATKRYVYSPYHAHFSEPFNPAAPTGPPVSVIQSSFNSSDSSYSHNSFYYTYRPSVPTCKLPRRQPRSLSPRRFRRISLFPIFRLGHRCCLSRRSRPLQSWSLLPLPPAGARSVLAVAAKAGGARAFVAIASVFSLPGSSVHGSSDSDSSATPGASDAFGPSTTLGSSGPSSSQIPMSSGSKPGTSLTRV</sequence>
<name>K2R4H6_MACPH</name>
<protein>
    <submittedName>
        <fullName evidence="2">Uncharacterized protein</fullName>
    </submittedName>
</protein>
<dbReference type="Proteomes" id="UP000007129">
    <property type="component" value="Unassembled WGS sequence"/>
</dbReference>
<evidence type="ECO:0000256" key="1">
    <source>
        <dbReference type="SAM" id="MobiDB-lite"/>
    </source>
</evidence>
<comment type="caution">
    <text evidence="2">The sequence shown here is derived from an EMBL/GenBank/DDBJ whole genome shotgun (WGS) entry which is preliminary data.</text>
</comment>
<accession>K2R4H6</accession>
<dbReference type="InParanoid" id="K2R4H6"/>
<feature type="compositionally biased region" description="Low complexity" evidence="1">
    <location>
        <begin position="165"/>
        <end position="206"/>
    </location>
</feature>
<feature type="region of interest" description="Disordered" evidence="1">
    <location>
        <begin position="165"/>
        <end position="213"/>
    </location>
</feature>
<gene>
    <name evidence="2" type="ORF">MPH_05491</name>
</gene>
<reference evidence="2 3" key="1">
    <citation type="journal article" date="2012" name="BMC Genomics">
        <title>Tools to kill: Genome of one of the most destructive plant pathogenic fungi Macrophomina phaseolina.</title>
        <authorList>
            <person name="Islam M.S."/>
            <person name="Haque M.S."/>
            <person name="Islam M.M."/>
            <person name="Emdad E.M."/>
            <person name="Halim A."/>
            <person name="Hossen Q.M.M."/>
            <person name="Hossain M.Z."/>
            <person name="Ahmed B."/>
            <person name="Rahim S."/>
            <person name="Rahman M.S."/>
            <person name="Alam M.M."/>
            <person name="Hou S."/>
            <person name="Wan X."/>
            <person name="Saito J.A."/>
            <person name="Alam M."/>
        </authorList>
    </citation>
    <scope>NUCLEOTIDE SEQUENCE [LARGE SCALE GENOMIC DNA]</scope>
    <source>
        <strain evidence="2 3">MS6</strain>
    </source>
</reference>
<dbReference type="HOGENOM" id="CLU_1294622_0_0_1"/>
<dbReference type="EMBL" id="AHHD01000250">
    <property type="protein sequence ID" value="EKG17281.1"/>
    <property type="molecule type" value="Genomic_DNA"/>
</dbReference>
<organism evidence="2 3">
    <name type="scientific">Macrophomina phaseolina (strain MS6)</name>
    <name type="common">Charcoal rot fungus</name>
    <dbReference type="NCBI Taxonomy" id="1126212"/>
    <lineage>
        <taxon>Eukaryota</taxon>
        <taxon>Fungi</taxon>
        <taxon>Dikarya</taxon>
        <taxon>Ascomycota</taxon>
        <taxon>Pezizomycotina</taxon>
        <taxon>Dothideomycetes</taxon>
        <taxon>Dothideomycetes incertae sedis</taxon>
        <taxon>Botryosphaeriales</taxon>
        <taxon>Botryosphaeriaceae</taxon>
        <taxon>Macrophomina</taxon>
    </lineage>
</organism>
<evidence type="ECO:0000313" key="3">
    <source>
        <dbReference type="Proteomes" id="UP000007129"/>
    </source>
</evidence>
<dbReference type="AlphaFoldDB" id="K2R4H6"/>
<dbReference type="VEuPathDB" id="FungiDB:MPH_05491"/>